<dbReference type="InterPro" id="IPR016032">
    <property type="entry name" value="Sig_transdc_resp-reg_C-effctor"/>
</dbReference>
<dbReference type="OrthoDB" id="2638607at2"/>
<evidence type="ECO:0000313" key="7">
    <source>
        <dbReference type="Proteomes" id="UP000490800"/>
    </source>
</evidence>
<evidence type="ECO:0000256" key="2">
    <source>
        <dbReference type="ARBA" id="ARBA00023125"/>
    </source>
</evidence>
<dbReference type="Gene3D" id="1.10.10.10">
    <property type="entry name" value="Winged helix-like DNA-binding domain superfamily/Winged helix DNA-binding domain"/>
    <property type="match status" value="1"/>
</dbReference>
<keyword evidence="2 4" id="KW-0238">DNA-binding</keyword>
<dbReference type="SUPFAM" id="SSF46894">
    <property type="entry name" value="C-terminal effector domain of the bipartite response regulators"/>
    <property type="match status" value="1"/>
</dbReference>
<dbReference type="CDD" id="cd00383">
    <property type="entry name" value="trans_reg_C"/>
    <property type="match status" value="1"/>
</dbReference>
<feature type="DNA-binding region" description="OmpR/PhoB-type" evidence="4">
    <location>
        <begin position="4"/>
        <end position="100"/>
    </location>
</feature>
<evidence type="ECO:0000256" key="3">
    <source>
        <dbReference type="ARBA" id="ARBA00023163"/>
    </source>
</evidence>
<dbReference type="GO" id="GO:0006355">
    <property type="term" value="P:regulation of DNA-templated transcription"/>
    <property type="evidence" value="ECO:0007669"/>
    <property type="project" value="InterPro"/>
</dbReference>
<evidence type="ECO:0000313" key="6">
    <source>
        <dbReference type="EMBL" id="MVP01294.1"/>
    </source>
</evidence>
<comment type="caution">
    <text evidence="6">The sequence shown here is derived from an EMBL/GenBank/DDBJ whole genome shotgun (WGS) entry which is preliminary data.</text>
</comment>
<proteinExistence type="predicted"/>
<accession>A0A7X3FKR4</accession>
<feature type="domain" description="OmpR/PhoB-type" evidence="5">
    <location>
        <begin position="4"/>
        <end position="100"/>
    </location>
</feature>
<keyword evidence="1" id="KW-0805">Transcription regulation</keyword>
<sequence length="110" mass="12888">MNEHKIYLRENCFIDFKKSIFMKKDLPCALTQNEIRLLELLTANSGQIVTYTALLAIFYDEIESRNLHVHMSRLRKKIEEVPRKPINLLSVRGIGYILVVQDPEIQRCAK</sequence>
<keyword evidence="7" id="KW-1185">Reference proteome</keyword>
<dbReference type="GO" id="GO:0003677">
    <property type="term" value="F:DNA binding"/>
    <property type="evidence" value="ECO:0007669"/>
    <property type="project" value="UniProtKB-UniRule"/>
</dbReference>
<protein>
    <recommendedName>
        <fullName evidence="5">OmpR/PhoB-type domain-containing protein</fullName>
    </recommendedName>
</protein>
<evidence type="ECO:0000256" key="4">
    <source>
        <dbReference type="PROSITE-ProRule" id="PRU01091"/>
    </source>
</evidence>
<dbReference type="SMART" id="SM00862">
    <property type="entry name" value="Trans_reg_C"/>
    <property type="match status" value="1"/>
</dbReference>
<dbReference type="GO" id="GO:0000160">
    <property type="term" value="P:phosphorelay signal transduction system"/>
    <property type="evidence" value="ECO:0007669"/>
    <property type="project" value="InterPro"/>
</dbReference>
<dbReference type="Proteomes" id="UP000490800">
    <property type="component" value="Unassembled WGS sequence"/>
</dbReference>
<dbReference type="InterPro" id="IPR036388">
    <property type="entry name" value="WH-like_DNA-bd_sf"/>
</dbReference>
<gene>
    <name evidence="6" type="ORF">EDM21_17500</name>
</gene>
<dbReference type="EMBL" id="RHLK01000011">
    <property type="protein sequence ID" value="MVP01294.1"/>
    <property type="molecule type" value="Genomic_DNA"/>
</dbReference>
<reference evidence="6 7" key="1">
    <citation type="journal article" date="2019" name="Microorganisms">
        <title>Paenibacillus lutrae sp. nov., A Chitinolytic Species Isolated from A River Otter in Castril Natural Park, Granada, Spain.</title>
        <authorList>
            <person name="Rodriguez M."/>
            <person name="Reina J.C."/>
            <person name="Bejar V."/>
            <person name="Llamas I."/>
        </authorList>
    </citation>
    <scope>NUCLEOTIDE SEQUENCE [LARGE SCALE GENOMIC DNA]</scope>
    <source>
        <strain evidence="6 7">N10</strain>
    </source>
</reference>
<dbReference type="Pfam" id="PF00486">
    <property type="entry name" value="Trans_reg_C"/>
    <property type="match status" value="1"/>
</dbReference>
<dbReference type="PROSITE" id="PS51755">
    <property type="entry name" value="OMPR_PHOB"/>
    <property type="match status" value="1"/>
</dbReference>
<keyword evidence="3" id="KW-0804">Transcription</keyword>
<evidence type="ECO:0000259" key="5">
    <source>
        <dbReference type="PROSITE" id="PS51755"/>
    </source>
</evidence>
<dbReference type="AlphaFoldDB" id="A0A7X3FKR4"/>
<organism evidence="6 7">
    <name type="scientific">Paenibacillus lutrae</name>
    <dbReference type="NCBI Taxonomy" id="2078573"/>
    <lineage>
        <taxon>Bacteria</taxon>
        <taxon>Bacillati</taxon>
        <taxon>Bacillota</taxon>
        <taxon>Bacilli</taxon>
        <taxon>Bacillales</taxon>
        <taxon>Paenibacillaceae</taxon>
        <taxon>Paenibacillus</taxon>
    </lineage>
</organism>
<name>A0A7X3FKR4_9BACL</name>
<dbReference type="RefSeq" id="WP_157337562.1">
    <property type="nucleotide sequence ID" value="NZ_RHLK01000011.1"/>
</dbReference>
<evidence type="ECO:0000256" key="1">
    <source>
        <dbReference type="ARBA" id="ARBA00023015"/>
    </source>
</evidence>
<dbReference type="InterPro" id="IPR001867">
    <property type="entry name" value="OmpR/PhoB-type_DNA-bd"/>
</dbReference>